<gene>
    <name evidence="4" type="ORF">CCAM_LOCUS22778</name>
</gene>
<dbReference type="OrthoDB" id="1727805at2759"/>
<protein>
    <submittedName>
        <fullName evidence="4">Uncharacterized protein</fullName>
    </submittedName>
</protein>
<evidence type="ECO:0000259" key="3">
    <source>
        <dbReference type="Pfam" id="PF22936"/>
    </source>
</evidence>
<dbReference type="InterPro" id="IPR025724">
    <property type="entry name" value="GAG-pre-integrase_dom"/>
</dbReference>
<sequence length="262" mass="28641">MGNQDRSNIVGKEDIILETSTGCNLVLKDVRHVPAMRLNLISAGKLDDVGLVNYFGEGKWKLTKGSLTMAREKKEGSLYVMQAKLCKGEINITYDDMEVWHKRLGHISEKGLHMLTRKDLLPDVKGNNFVIASVQTARESELWSSCYDHLISRRSSLPSDLRPLAAPTNCGLTVAGSPSPTARVSAAADGLQSPLFRLRRKSTAHHRRAPPSPLAQVSLFFIFLAISSAIGPLEQRHAGSPPSPAVAATHRTDSPLVHRCCS</sequence>
<dbReference type="Pfam" id="PF13976">
    <property type="entry name" value="gag_pre-integrs"/>
    <property type="match status" value="1"/>
</dbReference>
<organism evidence="4 5">
    <name type="scientific">Cuscuta campestris</name>
    <dbReference type="NCBI Taxonomy" id="132261"/>
    <lineage>
        <taxon>Eukaryota</taxon>
        <taxon>Viridiplantae</taxon>
        <taxon>Streptophyta</taxon>
        <taxon>Embryophyta</taxon>
        <taxon>Tracheophyta</taxon>
        <taxon>Spermatophyta</taxon>
        <taxon>Magnoliopsida</taxon>
        <taxon>eudicotyledons</taxon>
        <taxon>Gunneridae</taxon>
        <taxon>Pentapetalae</taxon>
        <taxon>asterids</taxon>
        <taxon>lamiids</taxon>
        <taxon>Solanales</taxon>
        <taxon>Convolvulaceae</taxon>
        <taxon>Cuscuteae</taxon>
        <taxon>Cuscuta</taxon>
        <taxon>Cuscuta subgen. Grammica</taxon>
        <taxon>Cuscuta sect. Cleistogrammica</taxon>
    </lineage>
</organism>
<dbReference type="AlphaFoldDB" id="A0A484LWV5"/>
<feature type="domain" description="Retrovirus-related Pol polyprotein from transposon TNT 1-94-like beta-barrel" evidence="3">
    <location>
        <begin position="1"/>
        <end position="50"/>
    </location>
</feature>
<proteinExistence type="predicted"/>
<dbReference type="EMBL" id="OOIL02002238">
    <property type="protein sequence ID" value="VFQ81002.1"/>
    <property type="molecule type" value="Genomic_DNA"/>
</dbReference>
<dbReference type="Pfam" id="PF22936">
    <property type="entry name" value="Pol_BBD"/>
    <property type="match status" value="1"/>
</dbReference>
<feature type="domain" description="GAG-pre-integrase" evidence="2">
    <location>
        <begin position="78"/>
        <end position="126"/>
    </location>
</feature>
<keyword evidence="5" id="KW-1185">Reference proteome</keyword>
<accession>A0A484LWV5</accession>
<evidence type="ECO:0000313" key="4">
    <source>
        <dbReference type="EMBL" id="VFQ81002.1"/>
    </source>
</evidence>
<evidence type="ECO:0000256" key="1">
    <source>
        <dbReference type="SAM" id="MobiDB-lite"/>
    </source>
</evidence>
<reference evidence="4 5" key="1">
    <citation type="submission" date="2018-04" db="EMBL/GenBank/DDBJ databases">
        <authorList>
            <person name="Vogel A."/>
        </authorList>
    </citation>
    <scope>NUCLEOTIDE SEQUENCE [LARGE SCALE GENOMIC DNA]</scope>
</reference>
<evidence type="ECO:0000259" key="2">
    <source>
        <dbReference type="Pfam" id="PF13976"/>
    </source>
</evidence>
<dbReference type="Proteomes" id="UP000595140">
    <property type="component" value="Unassembled WGS sequence"/>
</dbReference>
<feature type="region of interest" description="Disordered" evidence="1">
    <location>
        <begin position="234"/>
        <end position="262"/>
    </location>
</feature>
<name>A0A484LWV5_9ASTE</name>
<evidence type="ECO:0000313" key="5">
    <source>
        <dbReference type="Proteomes" id="UP000595140"/>
    </source>
</evidence>
<dbReference type="InterPro" id="IPR054722">
    <property type="entry name" value="PolX-like_BBD"/>
</dbReference>